<dbReference type="InterPro" id="IPR025948">
    <property type="entry name" value="HTH-like_dom"/>
</dbReference>
<proteinExistence type="predicted"/>
<reference evidence="2 3" key="1">
    <citation type="submission" date="2021-06" db="EMBL/GenBank/DDBJ databases">
        <authorList>
            <person name="Sun Q."/>
            <person name="Li D."/>
        </authorList>
    </citation>
    <scope>NUCLEOTIDE SEQUENCE [LARGE SCALE GENOMIC DNA]</scope>
    <source>
        <strain evidence="2 3">MSJ-4</strain>
    </source>
</reference>
<organism evidence="2 3">
    <name type="scientific">Clostridium simiarum</name>
    <dbReference type="NCBI Taxonomy" id="2841506"/>
    <lineage>
        <taxon>Bacteria</taxon>
        <taxon>Bacillati</taxon>
        <taxon>Bacillota</taxon>
        <taxon>Clostridia</taxon>
        <taxon>Eubacteriales</taxon>
        <taxon>Clostridiaceae</taxon>
        <taxon>Clostridium</taxon>
    </lineage>
</organism>
<dbReference type="Pfam" id="PF13276">
    <property type="entry name" value="HTH_21"/>
    <property type="match status" value="1"/>
</dbReference>
<keyword evidence="3" id="KW-1185">Reference proteome</keyword>
<gene>
    <name evidence="2" type="ORF">KQI89_14545</name>
</gene>
<dbReference type="RefSeq" id="WP_216457784.1">
    <property type="nucleotide sequence ID" value="NZ_JAHLQL010000006.1"/>
</dbReference>
<evidence type="ECO:0000259" key="1">
    <source>
        <dbReference type="Pfam" id="PF13276"/>
    </source>
</evidence>
<name>A0ABS6F380_9CLOT</name>
<feature type="domain" description="HTH-like" evidence="1">
    <location>
        <begin position="2"/>
        <end position="37"/>
    </location>
</feature>
<sequence length="46" mass="5448">MKITKAINKESKKHINHKRIERIMQENGIKSKVSKKFKVTINNEII</sequence>
<dbReference type="Proteomes" id="UP000736583">
    <property type="component" value="Unassembled WGS sequence"/>
</dbReference>
<dbReference type="EMBL" id="JAHLQL010000006">
    <property type="protein sequence ID" value="MBU5592967.1"/>
    <property type="molecule type" value="Genomic_DNA"/>
</dbReference>
<evidence type="ECO:0000313" key="2">
    <source>
        <dbReference type="EMBL" id="MBU5592967.1"/>
    </source>
</evidence>
<protein>
    <submittedName>
        <fullName evidence="2">Transposase</fullName>
    </submittedName>
</protein>
<evidence type="ECO:0000313" key="3">
    <source>
        <dbReference type="Proteomes" id="UP000736583"/>
    </source>
</evidence>
<comment type="caution">
    <text evidence="2">The sequence shown here is derived from an EMBL/GenBank/DDBJ whole genome shotgun (WGS) entry which is preliminary data.</text>
</comment>
<accession>A0ABS6F380</accession>